<reference evidence="6" key="1">
    <citation type="submission" date="2021-02" db="EMBL/GenBank/DDBJ databases">
        <authorList>
            <person name="Nowell W R."/>
        </authorList>
    </citation>
    <scope>NUCLEOTIDE SEQUENCE</scope>
</reference>
<organism evidence="6 9">
    <name type="scientific">Rotaria magnacalcarata</name>
    <dbReference type="NCBI Taxonomy" id="392030"/>
    <lineage>
        <taxon>Eukaryota</taxon>
        <taxon>Metazoa</taxon>
        <taxon>Spiralia</taxon>
        <taxon>Gnathifera</taxon>
        <taxon>Rotifera</taxon>
        <taxon>Eurotatoria</taxon>
        <taxon>Bdelloidea</taxon>
        <taxon>Philodinida</taxon>
        <taxon>Philodinidae</taxon>
        <taxon>Rotaria</taxon>
    </lineage>
</organism>
<proteinExistence type="predicted"/>
<evidence type="ECO:0000313" key="5">
    <source>
        <dbReference type="EMBL" id="CAF2070352.1"/>
    </source>
</evidence>
<keyword evidence="1" id="KW-1015">Disulfide bond</keyword>
<evidence type="ECO:0000313" key="7">
    <source>
        <dbReference type="EMBL" id="CAF4116212.1"/>
    </source>
</evidence>
<accession>A0A816TC36</accession>
<feature type="domain" description="MACPF" evidence="4">
    <location>
        <begin position="39"/>
        <end position="377"/>
    </location>
</feature>
<evidence type="ECO:0000259" key="4">
    <source>
        <dbReference type="PROSITE" id="PS51412"/>
    </source>
</evidence>
<dbReference type="InterPro" id="IPR020864">
    <property type="entry name" value="MACPF"/>
</dbReference>
<feature type="chain" id="PRO_5036230696" evidence="2">
    <location>
        <begin position="17"/>
        <end position="587"/>
    </location>
</feature>
<dbReference type="Proteomes" id="UP000663866">
    <property type="component" value="Unassembled WGS sequence"/>
</dbReference>
<evidence type="ECO:0000313" key="6">
    <source>
        <dbReference type="EMBL" id="CAF2090523.1"/>
    </source>
</evidence>
<keyword evidence="2" id="KW-0732">Signal</keyword>
<dbReference type="InterPro" id="IPR000742">
    <property type="entry name" value="EGF"/>
</dbReference>
<dbReference type="Proteomes" id="UP000663887">
    <property type="component" value="Unassembled WGS sequence"/>
</dbReference>
<name>A0A816TC36_9BILA</name>
<feature type="signal peptide" evidence="2">
    <location>
        <begin position="1"/>
        <end position="16"/>
    </location>
</feature>
<feature type="disulfide bond" evidence="1">
    <location>
        <begin position="402"/>
        <end position="411"/>
    </location>
</feature>
<evidence type="ECO:0000313" key="9">
    <source>
        <dbReference type="Proteomes" id="UP000663856"/>
    </source>
</evidence>
<evidence type="ECO:0000256" key="1">
    <source>
        <dbReference type="PROSITE-ProRule" id="PRU00076"/>
    </source>
</evidence>
<dbReference type="Proteomes" id="UP000663856">
    <property type="component" value="Unassembled WGS sequence"/>
</dbReference>
<protein>
    <submittedName>
        <fullName evidence="6">Uncharacterized protein</fullName>
    </submittedName>
</protein>
<sequence length="587" mass="66470">MFRIFVLFLLLRAVNLSPLHDERRQIITRVKNYLQQYDTTTRSVENPNWLKGSSKVGFGYNLLAASPICFTGSCQTDEFTRAIFKLNYSSSITGSCTDKLVPNNVELDCLPPDTRNIDSEIIETVEHLETFTTKKVEFPIGAQFKANSFSYKHSKETQRMIDNIVKNNQVSILTSVEISYAKLSMFEPKMKLSDNFRYVIENMFCCEEDDPDIEQYVQDYIIDYFGVAYLTSIVLGGVVKQNILISRAAKERLEKNNVSVLHAAAITFDNSMGSNISSSVGTNTAITPVEVQTHYGMFTKENKLLYNSTIGGKSDLKKLDEWSKTVPSNPVIIKRKVRDIFRLFTKYYFPNDPLISNKSKLIEKIFQKYRHDSVYCYKNCGGNAIQGICKPTGFFQFGICKCNLGWTGSDCETSTVHDITVLQGTICGFDRSFMHISCNGTRPWKECPYGWISRSWSVDLTICYKNQTAIEPPMYGTICGIHSYHSSYNFNIAIKCHNSSDRLIDTCPENYRSFHEKQGNYVASNSVCAALNPKVNLPGTICGMQIEESRDGPTCNGFHPGLRLCPPNYAIRRIAFEAFGFMVCVKT</sequence>
<dbReference type="AlphaFoldDB" id="A0A816TC36"/>
<comment type="caution">
    <text evidence="1">Lacks conserved residue(s) required for the propagation of feature annotation.</text>
</comment>
<evidence type="ECO:0000313" key="10">
    <source>
        <dbReference type="Proteomes" id="UP000663866"/>
    </source>
</evidence>
<dbReference type="PROSITE" id="PS00022">
    <property type="entry name" value="EGF_1"/>
    <property type="match status" value="1"/>
</dbReference>
<comment type="caution">
    <text evidence="6">The sequence shown here is derived from an EMBL/GenBank/DDBJ whole genome shotgun (WGS) entry which is preliminary data.</text>
</comment>
<dbReference type="EMBL" id="CAJOBF010004764">
    <property type="protein sequence ID" value="CAF4151951.1"/>
    <property type="molecule type" value="Genomic_DNA"/>
</dbReference>
<feature type="domain" description="EGF-like" evidence="3">
    <location>
        <begin position="372"/>
        <end position="412"/>
    </location>
</feature>
<dbReference type="EMBL" id="CAJOBG010004563">
    <property type="protein sequence ID" value="CAF4116212.1"/>
    <property type="molecule type" value="Genomic_DNA"/>
</dbReference>
<evidence type="ECO:0000313" key="8">
    <source>
        <dbReference type="EMBL" id="CAF4151951.1"/>
    </source>
</evidence>
<keyword evidence="10" id="KW-1185">Reference proteome</keyword>
<keyword evidence="1" id="KW-0245">EGF-like domain</keyword>
<dbReference type="Pfam" id="PF01823">
    <property type="entry name" value="MACPF"/>
    <property type="match status" value="1"/>
</dbReference>
<dbReference type="PROSITE" id="PS51412">
    <property type="entry name" value="MACPF_2"/>
    <property type="match status" value="1"/>
</dbReference>
<dbReference type="Proteomes" id="UP000663842">
    <property type="component" value="Unassembled WGS sequence"/>
</dbReference>
<dbReference type="EMBL" id="CAJNRF010007330">
    <property type="protein sequence ID" value="CAF2090523.1"/>
    <property type="molecule type" value="Genomic_DNA"/>
</dbReference>
<dbReference type="PROSITE" id="PS50026">
    <property type="entry name" value="EGF_3"/>
    <property type="match status" value="1"/>
</dbReference>
<dbReference type="EMBL" id="CAJNRG010004888">
    <property type="protein sequence ID" value="CAF2070352.1"/>
    <property type="molecule type" value="Genomic_DNA"/>
</dbReference>
<evidence type="ECO:0000256" key="2">
    <source>
        <dbReference type="SAM" id="SignalP"/>
    </source>
</evidence>
<gene>
    <name evidence="7" type="ORF">OVN521_LOCUS21712</name>
    <name evidence="8" type="ORF">UXM345_LOCUS25172</name>
    <name evidence="6" type="ORF">WKI299_LOCUS18053</name>
    <name evidence="5" type="ORF">XDN619_LOCUS12422</name>
</gene>
<evidence type="ECO:0000259" key="3">
    <source>
        <dbReference type="PROSITE" id="PS50026"/>
    </source>
</evidence>
<dbReference type="PROSITE" id="PS01186">
    <property type="entry name" value="EGF_2"/>
    <property type="match status" value="1"/>
</dbReference>